<evidence type="ECO:0000256" key="4">
    <source>
        <dbReference type="ARBA" id="ARBA00022741"/>
    </source>
</evidence>
<keyword evidence="4" id="KW-0547">Nucleotide-binding</keyword>
<keyword evidence="2" id="KW-0813">Transport</keyword>
<dbReference type="PANTHER" id="PTHR43166">
    <property type="entry name" value="AMINO ACID IMPORT ATP-BINDING PROTEIN"/>
    <property type="match status" value="1"/>
</dbReference>
<dbReference type="Pfam" id="PF00005">
    <property type="entry name" value="ABC_tran"/>
    <property type="match status" value="1"/>
</dbReference>
<keyword evidence="3" id="KW-1003">Cell membrane</keyword>
<dbReference type="PROSITE" id="PS50893">
    <property type="entry name" value="ABC_TRANSPORTER_2"/>
    <property type="match status" value="1"/>
</dbReference>
<evidence type="ECO:0000256" key="6">
    <source>
        <dbReference type="ARBA" id="ARBA00023136"/>
    </source>
</evidence>
<name>A0ABY9KX97_9BACI</name>
<comment type="subcellular location">
    <subcellularLocation>
        <location evidence="1">Cell membrane</location>
        <topology evidence="1">Peripheral membrane protein</topology>
    </subcellularLocation>
</comment>
<keyword evidence="6" id="KW-0472">Membrane</keyword>
<dbReference type="PIRSF" id="PIRSF039085">
    <property type="entry name" value="ABC_ATPase_HisP"/>
    <property type="match status" value="1"/>
</dbReference>
<proteinExistence type="predicted"/>
<dbReference type="PANTHER" id="PTHR43166:SF35">
    <property type="entry name" value="L-CYSTINE IMPORT ATP-BINDING PROTEIN TCYN"/>
    <property type="match status" value="1"/>
</dbReference>
<dbReference type="InterPro" id="IPR003593">
    <property type="entry name" value="AAA+_ATPase"/>
</dbReference>
<evidence type="ECO:0000313" key="9">
    <source>
        <dbReference type="Proteomes" id="UP001180087"/>
    </source>
</evidence>
<feature type="domain" description="ABC transporter" evidence="7">
    <location>
        <begin position="2"/>
        <end position="241"/>
    </location>
</feature>
<dbReference type="Proteomes" id="UP001180087">
    <property type="component" value="Chromosome"/>
</dbReference>
<organism evidence="8 9">
    <name type="scientific">Aciduricibacillus chroicocephali</name>
    <dbReference type="NCBI Taxonomy" id="3054939"/>
    <lineage>
        <taxon>Bacteria</taxon>
        <taxon>Bacillati</taxon>
        <taxon>Bacillota</taxon>
        <taxon>Bacilli</taxon>
        <taxon>Bacillales</taxon>
        <taxon>Bacillaceae</taxon>
        <taxon>Aciduricibacillus</taxon>
    </lineage>
</organism>
<evidence type="ECO:0000259" key="7">
    <source>
        <dbReference type="PROSITE" id="PS50893"/>
    </source>
</evidence>
<accession>A0ABY9KX97</accession>
<dbReference type="InterPro" id="IPR027417">
    <property type="entry name" value="P-loop_NTPase"/>
</dbReference>
<dbReference type="InterPro" id="IPR030679">
    <property type="entry name" value="ABC_ATPase_HisP-typ"/>
</dbReference>
<dbReference type="Gene3D" id="3.40.50.300">
    <property type="entry name" value="P-loop containing nucleotide triphosphate hydrolases"/>
    <property type="match status" value="1"/>
</dbReference>
<evidence type="ECO:0000256" key="1">
    <source>
        <dbReference type="ARBA" id="ARBA00004202"/>
    </source>
</evidence>
<reference evidence="8" key="1">
    <citation type="submission" date="2023-06" db="EMBL/GenBank/DDBJ databases">
        <title>A Treasure from Seagulls: Isolation and Description of Aciduricobacillus qingdaonensis gen. nov., sp. nov., a Rare Obligately Uric Acid-utilizing Member in the Family Bacillaceae.</title>
        <authorList>
            <person name="Liu W."/>
            <person name="Wang B."/>
        </authorList>
    </citation>
    <scope>NUCLEOTIDE SEQUENCE</scope>
    <source>
        <strain evidence="8">44XB</strain>
    </source>
</reference>
<dbReference type="InterPro" id="IPR050086">
    <property type="entry name" value="MetN_ABC_transporter-like"/>
</dbReference>
<evidence type="ECO:0000256" key="2">
    <source>
        <dbReference type="ARBA" id="ARBA00022448"/>
    </source>
</evidence>
<keyword evidence="9" id="KW-1185">Reference proteome</keyword>
<dbReference type="SUPFAM" id="SSF52540">
    <property type="entry name" value="P-loop containing nucleoside triphosphate hydrolases"/>
    <property type="match status" value="1"/>
</dbReference>
<keyword evidence="5 8" id="KW-0067">ATP-binding</keyword>
<dbReference type="CDD" id="cd03262">
    <property type="entry name" value="ABC_HisP_GlnQ"/>
    <property type="match status" value="1"/>
</dbReference>
<dbReference type="EMBL" id="CP129113">
    <property type="protein sequence ID" value="WLV25377.1"/>
    <property type="molecule type" value="Genomic_DNA"/>
</dbReference>
<evidence type="ECO:0000313" key="8">
    <source>
        <dbReference type="EMBL" id="WLV25377.1"/>
    </source>
</evidence>
<evidence type="ECO:0000256" key="5">
    <source>
        <dbReference type="ARBA" id="ARBA00022840"/>
    </source>
</evidence>
<gene>
    <name evidence="8" type="ORF">QR721_03880</name>
</gene>
<dbReference type="InterPro" id="IPR003439">
    <property type="entry name" value="ABC_transporter-like_ATP-bd"/>
</dbReference>
<evidence type="ECO:0000256" key="3">
    <source>
        <dbReference type="ARBA" id="ARBA00022475"/>
    </source>
</evidence>
<protein>
    <submittedName>
        <fullName evidence="8">Amino acid ABC transporter ATP-binding protein</fullName>
    </submittedName>
</protein>
<dbReference type="InterPro" id="IPR017871">
    <property type="entry name" value="ABC_transporter-like_CS"/>
</dbReference>
<dbReference type="SMART" id="SM00382">
    <property type="entry name" value="AAA"/>
    <property type="match status" value="1"/>
</dbReference>
<dbReference type="RefSeq" id="WP_348029165.1">
    <property type="nucleotide sequence ID" value="NZ_CP129113.1"/>
</dbReference>
<dbReference type="GO" id="GO:0005524">
    <property type="term" value="F:ATP binding"/>
    <property type="evidence" value="ECO:0007669"/>
    <property type="project" value="UniProtKB-KW"/>
</dbReference>
<dbReference type="PROSITE" id="PS00211">
    <property type="entry name" value="ABC_TRANSPORTER_1"/>
    <property type="match status" value="1"/>
</dbReference>
<sequence>MISIRNLHKSFGDLEVLKGIDLEIERGKVIVMIGPSGSGKTTFLRCLNLLEIPSEGVIQIDNKMMDFSNKKLDKKSIIAFRSLTGMVFQNYNLFPHKTALENVMEGPVTVQKIPKQKAREKAEELLAKVGLADKVDFYPHQLSGGQQQRVGIARAMGIEPEVMLFDEPTSALDPELVGDVLKVMKNLANEGMTMVVVTHEMRFAQEVADEVLFFDQGTIVERGTPEAIFTNPREERTKRFLDRLS</sequence>